<dbReference type="EMBL" id="JAZDWU010000004">
    <property type="protein sequence ID" value="KAL0005483.1"/>
    <property type="molecule type" value="Genomic_DNA"/>
</dbReference>
<proteinExistence type="inferred from homology"/>
<evidence type="ECO:0000256" key="2">
    <source>
        <dbReference type="ARBA" id="ARBA00022679"/>
    </source>
</evidence>
<evidence type="ECO:0000256" key="3">
    <source>
        <dbReference type="ARBA" id="ARBA00023315"/>
    </source>
</evidence>
<sequence length="151" mass="16633">MKACCIAKPKSSASFQILLQIKILQLKKFLPCDIDGTHHFACAVQANYFTCGGIAIGACISHKIADGTSFIMFMKTWAATARGDSDIYPQFQAATLFPPTSTLSGFQPENSMIKEKLVLKRFVFSSASIVALREKIRRKLRLGMPITPQPC</sequence>
<keyword evidence="3" id="KW-0012">Acyltransferase</keyword>
<dbReference type="AlphaFoldDB" id="A0AAW2D749"/>
<dbReference type="Pfam" id="PF02458">
    <property type="entry name" value="Transferase"/>
    <property type="match status" value="1"/>
</dbReference>
<dbReference type="Proteomes" id="UP001459277">
    <property type="component" value="Unassembled WGS sequence"/>
</dbReference>
<evidence type="ECO:0000313" key="4">
    <source>
        <dbReference type="EMBL" id="KAL0005483.1"/>
    </source>
</evidence>
<organism evidence="4 5">
    <name type="scientific">Lithocarpus litseifolius</name>
    <dbReference type="NCBI Taxonomy" id="425828"/>
    <lineage>
        <taxon>Eukaryota</taxon>
        <taxon>Viridiplantae</taxon>
        <taxon>Streptophyta</taxon>
        <taxon>Embryophyta</taxon>
        <taxon>Tracheophyta</taxon>
        <taxon>Spermatophyta</taxon>
        <taxon>Magnoliopsida</taxon>
        <taxon>eudicotyledons</taxon>
        <taxon>Gunneridae</taxon>
        <taxon>Pentapetalae</taxon>
        <taxon>rosids</taxon>
        <taxon>fabids</taxon>
        <taxon>Fagales</taxon>
        <taxon>Fagaceae</taxon>
        <taxon>Lithocarpus</taxon>
    </lineage>
</organism>
<comment type="caution">
    <text evidence="4">The sequence shown here is derived from an EMBL/GenBank/DDBJ whole genome shotgun (WGS) entry which is preliminary data.</text>
</comment>
<keyword evidence="5" id="KW-1185">Reference proteome</keyword>
<evidence type="ECO:0000256" key="1">
    <source>
        <dbReference type="ARBA" id="ARBA00009861"/>
    </source>
</evidence>
<protein>
    <submittedName>
        <fullName evidence="4">Uncharacterized protein</fullName>
    </submittedName>
</protein>
<gene>
    <name evidence="4" type="ORF">SO802_013044</name>
</gene>
<dbReference type="PANTHER" id="PTHR31623:SF17">
    <property type="entry name" value="F21J9.9"/>
    <property type="match status" value="1"/>
</dbReference>
<evidence type="ECO:0000313" key="5">
    <source>
        <dbReference type="Proteomes" id="UP001459277"/>
    </source>
</evidence>
<dbReference type="PANTHER" id="PTHR31623">
    <property type="entry name" value="F21J9.9"/>
    <property type="match status" value="1"/>
</dbReference>
<accession>A0AAW2D749</accession>
<keyword evidence="2" id="KW-0808">Transferase</keyword>
<dbReference type="Gene3D" id="3.30.559.10">
    <property type="entry name" value="Chloramphenicol acetyltransferase-like domain"/>
    <property type="match status" value="1"/>
</dbReference>
<reference evidence="4 5" key="1">
    <citation type="submission" date="2024-01" db="EMBL/GenBank/DDBJ databases">
        <title>A telomere-to-telomere, gap-free genome of sweet tea (Lithocarpus litseifolius).</title>
        <authorList>
            <person name="Zhou J."/>
        </authorList>
    </citation>
    <scope>NUCLEOTIDE SEQUENCE [LARGE SCALE GENOMIC DNA]</scope>
    <source>
        <strain evidence="4">Zhou-2022a</strain>
        <tissue evidence="4">Leaf</tissue>
    </source>
</reference>
<name>A0AAW2D749_9ROSI</name>
<dbReference type="InterPro" id="IPR023213">
    <property type="entry name" value="CAT-like_dom_sf"/>
</dbReference>
<dbReference type="GO" id="GO:0016746">
    <property type="term" value="F:acyltransferase activity"/>
    <property type="evidence" value="ECO:0007669"/>
    <property type="project" value="UniProtKB-KW"/>
</dbReference>
<comment type="similarity">
    <text evidence="1">Belongs to the plant acyltransferase family.</text>
</comment>